<proteinExistence type="predicted"/>
<protein>
    <submittedName>
        <fullName evidence="1">Uncharacterized protein</fullName>
    </submittedName>
</protein>
<reference evidence="1" key="1">
    <citation type="submission" date="2020-04" db="EMBL/GenBank/DDBJ databases">
        <authorList>
            <person name="Chiriac C."/>
            <person name="Salcher M."/>
            <person name="Ghai R."/>
            <person name="Kavagutti S V."/>
        </authorList>
    </citation>
    <scope>NUCLEOTIDE SEQUENCE</scope>
</reference>
<dbReference type="EMBL" id="LR796235">
    <property type="protein sequence ID" value="CAB4130328.1"/>
    <property type="molecule type" value="Genomic_DNA"/>
</dbReference>
<gene>
    <name evidence="1" type="ORF">UFOVP117_369</name>
</gene>
<accession>A0A6J5L6R6</accession>
<name>A0A6J5L6R6_9CAUD</name>
<evidence type="ECO:0000313" key="1">
    <source>
        <dbReference type="EMBL" id="CAB4130328.1"/>
    </source>
</evidence>
<sequence length="254" mass="30290">MELIQGEKFKTLHNGKNIFYCNTHDVNNFFDNINFDNDFILISHNSDGNITDNPLRDFDADVKKIPKNLKRWFGQNLNYESDIIESIPIGFENSEWFPEIRKIQKLLDISLTPKNIKNLVYLNLNILNNPSVRQPIYDMLKDKHYVTTEYGRNGLTYDNYLNNLYNHRFMVCPEGNGIDVHQPWESLHVNTIPIQKKNINNKNWRELPICWVDEWEQITDENFLNSEYDRITKNTINKTKLDFNFWRNKILNSI</sequence>
<organism evidence="1">
    <name type="scientific">uncultured Caudovirales phage</name>
    <dbReference type="NCBI Taxonomy" id="2100421"/>
    <lineage>
        <taxon>Viruses</taxon>
        <taxon>Duplodnaviria</taxon>
        <taxon>Heunggongvirae</taxon>
        <taxon>Uroviricota</taxon>
        <taxon>Caudoviricetes</taxon>
        <taxon>Peduoviridae</taxon>
        <taxon>Maltschvirus</taxon>
        <taxon>Maltschvirus maltsch</taxon>
    </lineage>
</organism>